<name>A0A6G1KHL9_9PLEO</name>
<evidence type="ECO:0000313" key="2">
    <source>
        <dbReference type="Proteomes" id="UP000799428"/>
    </source>
</evidence>
<accession>A0A6G1KHL9</accession>
<organism evidence="1 2">
    <name type="scientific">Pleomassaria siparia CBS 279.74</name>
    <dbReference type="NCBI Taxonomy" id="1314801"/>
    <lineage>
        <taxon>Eukaryota</taxon>
        <taxon>Fungi</taxon>
        <taxon>Dikarya</taxon>
        <taxon>Ascomycota</taxon>
        <taxon>Pezizomycotina</taxon>
        <taxon>Dothideomycetes</taxon>
        <taxon>Pleosporomycetidae</taxon>
        <taxon>Pleosporales</taxon>
        <taxon>Pleomassariaceae</taxon>
        <taxon>Pleomassaria</taxon>
    </lineage>
</organism>
<protein>
    <submittedName>
        <fullName evidence="1">Uncharacterized protein</fullName>
    </submittedName>
</protein>
<keyword evidence="2" id="KW-1185">Reference proteome</keyword>
<gene>
    <name evidence="1" type="ORF">K504DRAFT_232182</name>
</gene>
<reference evidence="1" key="1">
    <citation type="journal article" date="2020" name="Stud. Mycol.">
        <title>101 Dothideomycetes genomes: a test case for predicting lifestyles and emergence of pathogens.</title>
        <authorList>
            <person name="Haridas S."/>
            <person name="Albert R."/>
            <person name="Binder M."/>
            <person name="Bloem J."/>
            <person name="Labutti K."/>
            <person name="Salamov A."/>
            <person name="Andreopoulos B."/>
            <person name="Baker S."/>
            <person name="Barry K."/>
            <person name="Bills G."/>
            <person name="Bluhm B."/>
            <person name="Cannon C."/>
            <person name="Castanera R."/>
            <person name="Culley D."/>
            <person name="Daum C."/>
            <person name="Ezra D."/>
            <person name="Gonzalez J."/>
            <person name="Henrissat B."/>
            <person name="Kuo A."/>
            <person name="Liang C."/>
            <person name="Lipzen A."/>
            <person name="Lutzoni F."/>
            <person name="Magnuson J."/>
            <person name="Mondo S."/>
            <person name="Nolan M."/>
            <person name="Ohm R."/>
            <person name="Pangilinan J."/>
            <person name="Park H.-J."/>
            <person name="Ramirez L."/>
            <person name="Alfaro M."/>
            <person name="Sun H."/>
            <person name="Tritt A."/>
            <person name="Yoshinaga Y."/>
            <person name="Zwiers L.-H."/>
            <person name="Turgeon B."/>
            <person name="Goodwin S."/>
            <person name="Spatafora J."/>
            <person name="Crous P."/>
            <person name="Grigoriev I."/>
        </authorList>
    </citation>
    <scope>NUCLEOTIDE SEQUENCE</scope>
    <source>
        <strain evidence="1">CBS 279.74</strain>
    </source>
</reference>
<evidence type="ECO:0000313" key="1">
    <source>
        <dbReference type="EMBL" id="KAF2711901.1"/>
    </source>
</evidence>
<sequence>MGDVWSASMTNSPLFCRRWLLFGARVEPQSIATPSLVSCAASSIQSRRHSPPLGIGRVRIISIHIAHPSLACLSHGRLSLLDHLPLPLNDTLHGLRLDLPGSGTSVHDLSILKAKPCFIGPPGGAPAEVPGIPWTTEDAQNASCEVRILPLKTED</sequence>
<proteinExistence type="predicted"/>
<dbReference type="Proteomes" id="UP000799428">
    <property type="component" value="Unassembled WGS sequence"/>
</dbReference>
<dbReference type="EMBL" id="MU005767">
    <property type="protein sequence ID" value="KAF2711901.1"/>
    <property type="molecule type" value="Genomic_DNA"/>
</dbReference>
<dbReference type="AlphaFoldDB" id="A0A6G1KHL9"/>